<evidence type="ECO:0000256" key="2">
    <source>
        <dbReference type="SAM" id="MobiDB-lite"/>
    </source>
</evidence>
<dbReference type="STRING" id="335973.SAMN04488693_1266"/>
<accession>A0A1G8NT01</accession>
<dbReference type="AlphaFoldDB" id="A0A1G8NT01"/>
<dbReference type="Proteomes" id="UP000199258">
    <property type="component" value="Unassembled WGS sequence"/>
</dbReference>
<dbReference type="RefSeq" id="WP_090588192.1">
    <property type="nucleotide sequence ID" value="NZ_FNDT01000026.1"/>
</dbReference>
<protein>
    <submittedName>
        <fullName evidence="3">Uncharacterized protein</fullName>
    </submittedName>
</protein>
<dbReference type="OrthoDB" id="4948301at2"/>
<evidence type="ECO:0000313" key="3">
    <source>
        <dbReference type="EMBL" id="SDI83411.1"/>
    </source>
</evidence>
<evidence type="ECO:0000256" key="1">
    <source>
        <dbReference type="SAM" id="Coils"/>
    </source>
</evidence>
<feature type="coiled-coil region" evidence="1">
    <location>
        <begin position="27"/>
        <end position="54"/>
    </location>
</feature>
<evidence type="ECO:0000313" key="4">
    <source>
        <dbReference type="Proteomes" id="UP000199258"/>
    </source>
</evidence>
<organism evidence="3 4">
    <name type="scientific">Arthrobacter subterraneus</name>
    <dbReference type="NCBI Taxonomy" id="335973"/>
    <lineage>
        <taxon>Bacteria</taxon>
        <taxon>Bacillati</taxon>
        <taxon>Actinomycetota</taxon>
        <taxon>Actinomycetes</taxon>
        <taxon>Micrococcales</taxon>
        <taxon>Micrococcaceae</taxon>
        <taxon>Arthrobacter</taxon>
    </lineage>
</organism>
<name>A0A1G8NT01_9MICC</name>
<sequence length="106" mass="11820">MATLSIEQAQTQARALLDSRIESVTALVKARQRVADLKEQLAEAEKDDKRAYVRATKDGWSADELKKLGLENSAAGRRRSATRKTSSTPQADEEHTRVENQPRQGE</sequence>
<keyword evidence="1" id="KW-0175">Coiled coil</keyword>
<proteinExistence type="predicted"/>
<gene>
    <name evidence="3" type="ORF">SAMN04488693_1266</name>
</gene>
<feature type="compositionally biased region" description="Basic and acidic residues" evidence="2">
    <location>
        <begin position="92"/>
        <end position="106"/>
    </location>
</feature>
<reference evidence="3 4" key="1">
    <citation type="submission" date="2016-10" db="EMBL/GenBank/DDBJ databases">
        <authorList>
            <person name="de Groot N.N."/>
        </authorList>
    </citation>
    <scope>NUCLEOTIDE SEQUENCE [LARGE SCALE GENOMIC DNA]</scope>
    <source>
        <strain evidence="3 4">NP_1H</strain>
    </source>
</reference>
<feature type="region of interest" description="Disordered" evidence="2">
    <location>
        <begin position="63"/>
        <end position="106"/>
    </location>
</feature>
<keyword evidence="4" id="KW-1185">Reference proteome</keyword>
<dbReference type="EMBL" id="FNDT01000026">
    <property type="protein sequence ID" value="SDI83411.1"/>
    <property type="molecule type" value="Genomic_DNA"/>
</dbReference>